<dbReference type="EMBL" id="CAADFI010000076">
    <property type="protein sequence ID" value="VFJ95462.1"/>
    <property type="molecule type" value="Genomic_DNA"/>
</dbReference>
<keyword evidence="4 5" id="KW-0472">Membrane</keyword>
<comment type="similarity">
    <text evidence="5 6">Belongs to the complex I subunit 1 family.</text>
</comment>
<name>A0A450UNL5_9GAMM</name>
<dbReference type="EMBL" id="CAADFG010000066">
    <property type="protein sequence ID" value="VFJ94131.1"/>
    <property type="molecule type" value="Genomic_DNA"/>
</dbReference>
<dbReference type="GO" id="GO:0003954">
    <property type="term" value="F:NADH dehydrogenase activity"/>
    <property type="evidence" value="ECO:0007669"/>
    <property type="project" value="TreeGrafter"/>
</dbReference>
<feature type="transmembrane region" description="Helical" evidence="5">
    <location>
        <begin position="289"/>
        <end position="314"/>
    </location>
</feature>
<keyword evidence="5" id="KW-1003">Cell membrane</keyword>
<dbReference type="EMBL" id="CAADFJ010000068">
    <property type="protein sequence ID" value="VFK01542.1"/>
    <property type="molecule type" value="Genomic_DNA"/>
</dbReference>
<feature type="transmembrane region" description="Helical" evidence="5">
    <location>
        <begin position="200"/>
        <end position="218"/>
    </location>
</feature>
<evidence type="ECO:0000313" key="7">
    <source>
        <dbReference type="EMBL" id="VFJ94131.1"/>
    </source>
</evidence>
<dbReference type="GO" id="GO:0009060">
    <property type="term" value="P:aerobic respiration"/>
    <property type="evidence" value="ECO:0007669"/>
    <property type="project" value="TreeGrafter"/>
</dbReference>
<dbReference type="GO" id="GO:0048038">
    <property type="term" value="F:quinone binding"/>
    <property type="evidence" value="ECO:0007669"/>
    <property type="project" value="UniProtKB-KW"/>
</dbReference>
<evidence type="ECO:0000256" key="1">
    <source>
        <dbReference type="ARBA" id="ARBA00004141"/>
    </source>
</evidence>
<comment type="function">
    <text evidence="5">NDH-1 shuttles electrons from NADH, via FMN and iron-sulfur (Fe-S) centers, to quinones in the respiratory chain. The immediate electron acceptor for the enzyme in this species is believed to be ubiquinone. Couples the redox reaction to proton translocation (for every two electrons transferred, four hydrogen ions are translocated across the cytoplasmic membrane), and thus conserves the redox energy in a proton gradient. This subunit may bind ubiquinone.</text>
</comment>
<reference evidence="7" key="1">
    <citation type="submission" date="2019-02" db="EMBL/GenBank/DDBJ databases">
        <authorList>
            <person name="Gruber-Vodicka R. H."/>
            <person name="Seah K. B. B."/>
        </authorList>
    </citation>
    <scope>NUCLEOTIDE SEQUENCE</scope>
    <source>
        <strain evidence="9">BECK_SA2B12</strain>
        <strain evidence="7">BECK_SA2B15</strain>
        <strain evidence="8">BECK_SA2B20</strain>
    </source>
</reference>
<dbReference type="InterPro" id="IPR018086">
    <property type="entry name" value="NADH_UbQ_OxRdtase_su1_CS"/>
</dbReference>
<comment type="subunit">
    <text evidence="5">NDH-1 is composed of 14 different subunits. Subunits NuoA, H, J, K, L, M, N constitute the membrane sector of the complex.</text>
</comment>
<evidence type="ECO:0000313" key="8">
    <source>
        <dbReference type="EMBL" id="VFJ95462.1"/>
    </source>
</evidence>
<evidence type="ECO:0000313" key="9">
    <source>
        <dbReference type="EMBL" id="VFK01542.1"/>
    </source>
</evidence>
<dbReference type="PANTHER" id="PTHR11432:SF3">
    <property type="entry name" value="NADH-UBIQUINONE OXIDOREDUCTASE CHAIN 1"/>
    <property type="match status" value="1"/>
</dbReference>
<feature type="transmembrane region" description="Helical" evidence="5">
    <location>
        <begin position="93"/>
        <end position="115"/>
    </location>
</feature>
<evidence type="ECO:0000256" key="5">
    <source>
        <dbReference type="HAMAP-Rule" id="MF_01350"/>
    </source>
</evidence>
<evidence type="ECO:0000256" key="4">
    <source>
        <dbReference type="ARBA" id="ARBA00023136"/>
    </source>
</evidence>
<dbReference type="AlphaFoldDB" id="A0A450UNL5"/>
<keyword evidence="5 6" id="KW-0520">NAD</keyword>
<keyword evidence="5" id="KW-0830">Ubiquinone</keyword>
<dbReference type="NCBIfam" id="NF004741">
    <property type="entry name" value="PRK06076.1-2"/>
    <property type="match status" value="1"/>
</dbReference>
<evidence type="ECO:0000256" key="3">
    <source>
        <dbReference type="ARBA" id="ARBA00022989"/>
    </source>
</evidence>
<comment type="catalytic activity">
    <reaction evidence="5">
        <text>a quinone + NADH + 5 H(+)(in) = a quinol + NAD(+) + 4 H(+)(out)</text>
        <dbReference type="Rhea" id="RHEA:57888"/>
        <dbReference type="ChEBI" id="CHEBI:15378"/>
        <dbReference type="ChEBI" id="CHEBI:24646"/>
        <dbReference type="ChEBI" id="CHEBI:57540"/>
        <dbReference type="ChEBI" id="CHEBI:57945"/>
        <dbReference type="ChEBI" id="CHEBI:132124"/>
    </reaction>
</comment>
<dbReference type="GO" id="GO:0016655">
    <property type="term" value="F:oxidoreductase activity, acting on NAD(P)H, quinone or similar compound as acceptor"/>
    <property type="evidence" value="ECO:0007669"/>
    <property type="project" value="UniProtKB-UniRule"/>
</dbReference>
<accession>A0A450UNL5</accession>
<dbReference type="InterPro" id="IPR001694">
    <property type="entry name" value="NADH_UbQ_OxRdtase_su1/FPO"/>
</dbReference>
<dbReference type="PROSITE" id="PS00668">
    <property type="entry name" value="COMPLEX1_ND1_2"/>
    <property type="match status" value="1"/>
</dbReference>
<dbReference type="GO" id="GO:0005886">
    <property type="term" value="C:plasma membrane"/>
    <property type="evidence" value="ECO:0007669"/>
    <property type="project" value="UniProtKB-SubCell"/>
</dbReference>
<dbReference type="HAMAP" id="MF_01350">
    <property type="entry name" value="NDH1_NuoH"/>
    <property type="match status" value="1"/>
</dbReference>
<organism evidence="7">
    <name type="scientific">Candidatus Kentrum eta</name>
    <dbReference type="NCBI Taxonomy" id="2126337"/>
    <lineage>
        <taxon>Bacteria</taxon>
        <taxon>Pseudomonadati</taxon>
        <taxon>Pseudomonadota</taxon>
        <taxon>Gammaproteobacteria</taxon>
        <taxon>Candidatus Kentrum</taxon>
    </lineage>
</organism>
<evidence type="ECO:0000256" key="6">
    <source>
        <dbReference type="RuleBase" id="RU000471"/>
    </source>
</evidence>
<evidence type="ECO:0000256" key="2">
    <source>
        <dbReference type="ARBA" id="ARBA00022692"/>
    </source>
</evidence>
<feature type="transmembrane region" description="Helical" evidence="5">
    <location>
        <begin position="127"/>
        <end position="149"/>
    </location>
</feature>
<proteinExistence type="inferred from homology"/>
<comment type="subcellular location">
    <subcellularLocation>
        <location evidence="5 6">Cell membrane</location>
        <topology evidence="5 6">Multi-pass membrane protein</topology>
    </subcellularLocation>
    <subcellularLocation>
        <location evidence="1">Membrane</location>
        <topology evidence="1">Multi-pass membrane protein</topology>
    </subcellularLocation>
</comment>
<protein>
    <recommendedName>
        <fullName evidence="5">NADH-quinone oxidoreductase subunit H</fullName>
        <ecNumber evidence="5">7.1.1.-</ecNumber>
    </recommendedName>
    <alternativeName>
        <fullName evidence="5">NADH dehydrogenase I subunit H</fullName>
    </alternativeName>
    <alternativeName>
        <fullName evidence="5">NDH-1 subunit H</fullName>
    </alternativeName>
</protein>
<keyword evidence="5" id="KW-1278">Translocase</keyword>
<gene>
    <name evidence="5" type="primary">nuoH</name>
    <name evidence="7" type="ORF">BECKH772A_GA0070896_1006614</name>
    <name evidence="8" type="ORF">BECKH772B_GA0070898_1007613</name>
    <name evidence="9" type="ORF">BECKH772C_GA0070978_1006814</name>
</gene>
<feature type="transmembrane region" description="Helical" evidence="5">
    <location>
        <begin position="334"/>
        <end position="352"/>
    </location>
</feature>
<dbReference type="EC" id="7.1.1.-" evidence="5"/>
<keyword evidence="2 5" id="KW-0812">Transmembrane</keyword>
<keyword evidence="3 5" id="KW-1133">Transmembrane helix</keyword>
<sequence>MPETPLTLWASLAETSITLLVILFKITLILIPLLLTVAYLTLAERKVIGWIQVRMGPNRVGFFGRAKGWAQPIADLVKTMMKEFILPRKANRFLFVLAPIIALTAAVGAWAVVPFDDGLVLADVNAGLLYILAITSLGVYGIIIAGWASNSKYALLGAMRSAAQIIAYEIAMGFALVGVLLAAGSLNLREIVLAQQGGGIIGWFWIPLFPLFLIYFISGVAETNRAPFDVVEGESEIVAGFHVEYSGMGFAVFFLAEYASMILIAVLTVLMFLGGWLSPFPAAVAGIPVLGILLGPGIHWLVLKTAFFLFLYLWFRATFPRYRYDQIMRLGWKVFIPVTIVWLLVVGVAVMGEVPPWFGHS</sequence>
<feature type="transmembrane region" description="Helical" evidence="5">
    <location>
        <begin position="170"/>
        <end position="188"/>
    </location>
</feature>
<dbReference type="PANTHER" id="PTHR11432">
    <property type="entry name" value="NADH DEHYDROGENASE SUBUNIT 1"/>
    <property type="match status" value="1"/>
</dbReference>
<dbReference type="Pfam" id="PF00146">
    <property type="entry name" value="NADHdh"/>
    <property type="match status" value="1"/>
</dbReference>
<feature type="transmembrane region" description="Helical" evidence="5">
    <location>
        <begin position="20"/>
        <end position="42"/>
    </location>
</feature>
<feature type="transmembrane region" description="Helical" evidence="5">
    <location>
        <begin position="250"/>
        <end position="277"/>
    </location>
</feature>
<keyword evidence="5" id="KW-0874">Quinone</keyword>